<keyword evidence="1" id="KW-0479">Metal-binding</keyword>
<dbReference type="InterPro" id="IPR011051">
    <property type="entry name" value="RmlC_Cupin_sf"/>
</dbReference>
<protein>
    <submittedName>
        <fullName evidence="3">Cupin domain-containing protein</fullName>
    </submittedName>
</protein>
<comment type="caution">
    <text evidence="3">The sequence shown here is derived from an EMBL/GenBank/DDBJ whole genome shotgun (WGS) entry which is preliminary data.</text>
</comment>
<organism evidence="3 4">
    <name type="scientific">Massilia pinisoli</name>
    <dbReference type="NCBI Taxonomy" id="1772194"/>
    <lineage>
        <taxon>Bacteria</taxon>
        <taxon>Pseudomonadati</taxon>
        <taxon>Pseudomonadota</taxon>
        <taxon>Betaproteobacteria</taxon>
        <taxon>Burkholderiales</taxon>
        <taxon>Oxalobacteraceae</taxon>
        <taxon>Telluria group</taxon>
        <taxon>Massilia</taxon>
    </lineage>
</organism>
<evidence type="ECO:0000259" key="2">
    <source>
        <dbReference type="Pfam" id="PF07883"/>
    </source>
</evidence>
<keyword evidence="4" id="KW-1185">Reference proteome</keyword>
<dbReference type="Gene3D" id="2.60.120.10">
    <property type="entry name" value="Jelly Rolls"/>
    <property type="match status" value="1"/>
</dbReference>
<dbReference type="InterPro" id="IPR014710">
    <property type="entry name" value="RmlC-like_jellyroll"/>
</dbReference>
<accession>A0ABT1ZQ28</accession>
<dbReference type="EMBL" id="JANUGW010000006">
    <property type="protein sequence ID" value="MCS0582001.1"/>
    <property type="molecule type" value="Genomic_DNA"/>
</dbReference>
<sequence>MDKPIINIADVTLDPRPPAMAPKGEAAEKYDAKMGFIGTRIGARKLGYNLTAVPPGKRAFPLHNHQVNEEMFFILQGSGELRMGDAVHPIRTGDVIACPPGGKDVAHQIVNTGTEEMRYLAVSTKESPELVDYPDSGKFGILAERPGSNDRFAFIGRADQSLDYWDGN</sequence>
<dbReference type="SUPFAM" id="SSF51182">
    <property type="entry name" value="RmlC-like cupins"/>
    <property type="match status" value="1"/>
</dbReference>
<name>A0ABT1ZQ28_9BURK</name>
<dbReference type="RefSeq" id="WP_258816574.1">
    <property type="nucleotide sequence ID" value="NZ_JANUGW010000006.1"/>
</dbReference>
<dbReference type="InterPro" id="IPR013096">
    <property type="entry name" value="Cupin_2"/>
</dbReference>
<evidence type="ECO:0000256" key="1">
    <source>
        <dbReference type="ARBA" id="ARBA00022723"/>
    </source>
</evidence>
<gene>
    <name evidence="3" type="ORF">NX784_10400</name>
</gene>
<dbReference type="CDD" id="cd02224">
    <property type="entry name" value="cupin_SPO2919-like"/>
    <property type="match status" value="1"/>
</dbReference>
<proteinExistence type="predicted"/>
<dbReference type="Pfam" id="PF07883">
    <property type="entry name" value="Cupin_2"/>
    <property type="match status" value="1"/>
</dbReference>
<dbReference type="PANTHER" id="PTHR35848">
    <property type="entry name" value="OXALATE-BINDING PROTEIN"/>
    <property type="match status" value="1"/>
</dbReference>
<evidence type="ECO:0000313" key="4">
    <source>
        <dbReference type="Proteomes" id="UP001204151"/>
    </source>
</evidence>
<dbReference type="InterPro" id="IPR051610">
    <property type="entry name" value="GPI/OXD"/>
</dbReference>
<evidence type="ECO:0000313" key="3">
    <source>
        <dbReference type="EMBL" id="MCS0582001.1"/>
    </source>
</evidence>
<feature type="domain" description="Cupin type-2" evidence="2">
    <location>
        <begin position="51"/>
        <end position="122"/>
    </location>
</feature>
<reference evidence="3 4" key="1">
    <citation type="submission" date="2022-08" db="EMBL/GenBank/DDBJ databases">
        <title>Reclassification of Massilia species as members of the genera Telluria, Duganella, Pseudoduganella, Mokoshia gen. nov. and Zemynaea gen. nov. using orthogonal and non-orthogonal genome-based approaches.</title>
        <authorList>
            <person name="Bowman J.P."/>
        </authorList>
    </citation>
    <scope>NUCLEOTIDE SEQUENCE [LARGE SCALE GENOMIC DNA]</scope>
    <source>
        <strain evidence="3 4">JCM 31316</strain>
    </source>
</reference>
<dbReference type="PANTHER" id="PTHR35848:SF6">
    <property type="entry name" value="CUPIN TYPE-2 DOMAIN-CONTAINING PROTEIN"/>
    <property type="match status" value="1"/>
</dbReference>
<dbReference type="Proteomes" id="UP001204151">
    <property type="component" value="Unassembled WGS sequence"/>
</dbReference>